<dbReference type="RefSeq" id="WP_072263807.1">
    <property type="nucleotide sequence ID" value="NZ_CZVV01000039.1"/>
</dbReference>
<accession>A0A916LJA5</accession>
<sequence length="72" mass="8953">MWWGRGKGFGRRFGGFWFGFGFLPFETFWTGFRPYITREEYIEMLEDYKKQLEEELEEVNREIDRLKREGEK</sequence>
<protein>
    <recommendedName>
        <fullName evidence="4">DUF5320 domain-containing protein</fullName>
    </recommendedName>
</protein>
<dbReference type="Proteomes" id="UP000243105">
    <property type="component" value="Unassembled WGS sequence"/>
</dbReference>
<evidence type="ECO:0000313" key="2">
    <source>
        <dbReference type="EMBL" id="CUT00469.1"/>
    </source>
</evidence>
<comment type="caution">
    <text evidence="2">The sequence shown here is derived from an EMBL/GenBank/DDBJ whole genome shotgun (WGS) entry which is preliminary data.</text>
</comment>
<dbReference type="AlphaFoldDB" id="A0A916LJA5"/>
<proteinExistence type="predicted"/>
<dbReference type="EMBL" id="CZVV01000039">
    <property type="protein sequence ID" value="CUT00469.1"/>
    <property type="molecule type" value="Genomic_DNA"/>
</dbReference>
<organism evidence="2 3">
    <name type="scientific">Kryptobacter tengchongensis</name>
    <dbReference type="NCBI Taxonomy" id="1643429"/>
    <lineage>
        <taxon>Bacteria</taxon>
        <taxon>Pseudomonadati</taxon>
        <taxon>Candidatus Kryptoniota</taxon>
        <taxon>Candidatus Kryptobacter</taxon>
    </lineage>
</organism>
<evidence type="ECO:0000313" key="3">
    <source>
        <dbReference type="Proteomes" id="UP000243105"/>
    </source>
</evidence>
<dbReference type="Pfam" id="PF17253">
    <property type="entry name" value="DUF5320"/>
    <property type="match status" value="1"/>
</dbReference>
<dbReference type="InterPro" id="IPR035205">
    <property type="entry name" value="DUF5320"/>
</dbReference>
<evidence type="ECO:0000256" key="1">
    <source>
        <dbReference type="SAM" id="Coils"/>
    </source>
</evidence>
<keyword evidence="1" id="KW-0175">Coiled coil</keyword>
<evidence type="ECO:0008006" key="4">
    <source>
        <dbReference type="Google" id="ProtNLM"/>
    </source>
</evidence>
<feature type="coiled-coil region" evidence="1">
    <location>
        <begin position="38"/>
        <end position="72"/>
    </location>
</feature>
<name>A0A916LJA5_KRYT1</name>
<reference evidence="2 3" key="1">
    <citation type="submission" date="2015-11" db="EMBL/GenBank/DDBJ databases">
        <authorList>
            <person name="Varghese N."/>
        </authorList>
    </citation>
    <scope>NUCLEOTIDE SEQUENCE [LARGE SCALE GENOMIC DNA]</scope>
    <source>
        <strain evidence="2 3">JGI-25</strain>
    </source>
</reference>
<gene>
    <name evidence="2" type="ORF">JGI25_00738</name>
</gene>